<gene>
    <name evidence="1" type="ORF">DRJ26_01520</name>
</gene>
<comment type="caution">
    <text evidence="1">The sequence shown here is derived from an EMBL/GenBank/DDBJ whole genome shotgun (WGS) entry which is preliminary data.</text>
</comment>
<dbReference type="Gene3D" id="3.60.15.10">
    <property type="entry name" value="Ribonuclease Z/Hydroxyacylglutathione hydrolase-like"/>
    <property type="match status" value="1"/>
</dbReference>
<dbReference type="SUPFAM" id="SSF56281">
    <property type="entry name" value="Metallo-hydrolase/oxidoreductase"/>
    <property type="match status" value="1"/>
</dbReference>
<dbReference type="PANTHER" id="PTHR42967">
    <property type="entry name" value="METAL DEPENDENT HYDROLASE"/>
    <property type="match status" value="1"/>
</dbReference>
<proteinExistence type="predicted"/>
<dbReference type="PANTHER" id="PTHR42967:SF1">
    <property type="entry name" value="MBL FOLD METALLO-HYDROLASE"/>
    <property type="match status" value="1"/>
</dbReference>
<dbReference type="GO" id="GO:0016787">
    <property type="term" value="F:hydrolase activity"/>
    <property type="evidence" value="ECO:0007669"/>
    <property type="project" value="UniProtKB-KW"/>
</dbReference>
<dbReference type="EMBL" id="QMRA01000016">
    <property type="protein sequence ID" value="RLE54803.1"/>
    <property type="molecule type" value="Genomic_DNA"/>
</dbReference>
<dbReference type="Proteomes" id="UP000269499">
    <property type="component" value="Unassembled WGS sequence"/>
</dbReference>
<protein>
    <submittedName>
        <fullName evidence="1">Zn-dependent hydrolase</fullName>
    </submittedName>
</protein>
<evidence type="ECO:0000313" key="1">
    <source>
        <dbReference type="EMBL" id="RLE54803.1"/>
    </source>
</evidence>
<sequence length="223" mass="24427">MHNWVKILVKLKWHGHACFEITNEVTVVFDPHDGSSLGLPRPEVKADLVLLSHGHFDHAGGVNFVSKPDSVIIDKPGVYDVKGVKVKGIPTFHDKSRGLRRGSNTVFVVDFEGIRFVHLGDLGHILSEGQVEDIDGVDVLFVPVGGVYTIDAGEATEIVGLLKPKIAIPMHYAVPGLSLPIASVEDFVRNKVGVRRFASSEVEITREFLPSETEIWVLAPPSR</sequence>
<keyword evidence="1" id="KW-0378">Hydrolase</keyword>
<dbReference type="AlphaFoldDB" id="A0A497F555"/>
<reference evidence="1 2" key="1">
    <citation type="submission" date="2018-06" db="EMBL/GenBank/DDBJ databases">
        <title>Extensive metabolic versatility and redundancy in microbially diverse, dynamic hydrothermal sediments.</title>
        <authorList>
            <person name="Dombrowski N."/>
            <person name="Teske A."/>
            <person name="Baker B.J."/>
        </authorList>
    </citation>
    <scope>NUCLEOTIDE SEQUENCE [LARGE SCALE GENOMIC DNA]</scope>
    <source>
        <strain evidence="1">B20_G2</strain>
    </source>
</reference>
<dbReference type="Pfam" id="PF13483">
    <property type="entry name" value="Lactamase_B_3"/>
    <property type="match status" value="1"/>
</dbReference>
<organism evidence="1 2">
    <name type="scientific">Thermoproteota archaeon</name>
    <dbReference type="NCBI Taxonomy" id="2056631"/>
    <lineage>
        <taxon>Archaea</taxon>
        <taxon>Thermoproteota</taxon>
    </lineage>
</organism>
<accession>A0A497F555</accession>
<dbReference type="InterPro" id="IPR036866">
    <property type="entry name" value="RibonucZ/Hydroxyglut_hydro"/>
</dbReference>
<name>A0A497F555_9CREN</name>
<evidence type="ECO:0000313" key="2">
    <source>
        <dbReference type="Proteomes" id="UP000269499"/>
    </source>
</evidence>